<dbReference type="EMBL" id="CM000884">
    <property type="protein sequence ID" value="KQJ84343.1"/>
    <property type="molecule type" value="Genomic_DNA"/>
</dbReference>
<reference evidence="3" key="2">
    <citation type="submission" date="2017-06" db="EMBL/GenBank/DDBJ databases">
        <title>WGS assembly of Brachypodium distachyon.</title>
        <authorList>
            <consortium name="The International Brachypodium Initiative"/>
            <person name="Lucas S."/>
            <person name="Harmon-Smith M."/>
            <person name="Lail K."/>
            <person name="Tice H."/>
            <person name="Grimwood J."/>
            <person name="Bruce D."/>
            <person name="Barry K."/>
            <person name="Shu S."/>
            <person name="Lindquist E."/>
            <person name="Wang M."/>
            <person name="Pitluck S."/>
            <person name="Vogel J.P."/>
            <person name="Garvin D.F."/>
            <person name="Mockler T.C."/>
            <person name="Schmutz J."/>
            <person name="Rokhsar D."/>
            <person name="Bevan M.W."/>
        </authorList>
    </citation>
    <scope>NUCLEOTIDE SEQUENCE</scope>
    <source>
        <strain evidence="3">Bd21</strain>
    </source>
</reference>
<dbReference type="OrthoDB" id="580600at2759"/>
<dbReference type="EnsemblPlants" id="KQJ84344">
    <property type="protein sequence ID" value="KQJ84344"/>
    <property type="gene ID" value="BRADI_5g20260v3"/>
</dbReference>
<evidence type="ECO:0000313" key="3">
    <source>
        <dbReference type="EMBL" id="KQJ84344.1"/>
    </source>
</evidence>
<evidence type="ECO:0000259" key="2">
    <source>
        <dbReference type="Pfam" id="PF12937"/>
    </source>
</evidence>
<dbReference type="EnsemblPlants" id="KQJ84343">
    <property type="protein sequence ID" value="KQJ84343"/>
    <property type="gene ID" value="BRADI_5g20260v3"/>
</dbReference>
<dbReference type="PANTHER" id="PTHR44586">
    <property type="entry name" value="F-BOX DOMAIN CONTAINING PROTEIN, EXPRESSED"/>
    <property type="match status" value="1"/>
</dbReference>
<dbReference type="Proteomes" id="UP000008810">
    <property type="component" value="Chromosome 5"/>
</dbReference>
<dbReference type="SUPFAM" id="SSF81383">
    <property type="entry name" value="F-box domain"/>
    <property type="match status" value="1"/>
</dbReference>
<dbReference type="Gramene" id="KQJ84344">
    <property type="protein sequence ID" value="KQJ84344"/>
    <property type="gene ID" value="BRADI_5g20260v3"/>
</dbReference>
<dbReference type="RefSeq" id="XP_010240353.1">
    <property type="nucleotide sequence ID" value="XM_010242051.3"/>
</dbReference>
<protein>
    <recommendedName>
        <fullName evidence="6">F-box domain-containing protein</fullName>
    </recommendedName>
</protein>
<accession>I1J1A2</accession>
<dbReference type="Pfam" id="PF12937">
    <property type="entry name" value="F-box-like"/>
    <property type="match status" value="1"/>
</dbReference>
<dbReference type="InterPro" id="IPR036047">
    <property type="entry name" value="F-box-like_dom_sf"/>
</dbReference>
<dbReference type="GeneID" id="100836425"/>
<name>I1J1A2_BRADI</name>
<dbReference type="HOGENOM" id="CLU_019286_14_0_1"/>
<evidence type="ECO:0000313" key="4">
    <source>
        <dbReference type="EnsemblPlants" id="KQJ84343"/>
    </source>
</evidence>
<organism evidence="3">
    <name type="scientific">Brachypodium distachyon</name>
    <name type="common">Purple false brome</name>
    <name type="synonym">Trachynia distachya</name>
    <dbReference type="NCBI Taxonomy" id="15368"/>
    <lineage>
        <taxon>Eukaryota</taxon>
        <taxon>Viridiplantae</taxon>
        <taxon>Streptophyta</taxon>
        <taxon>Embryophyta</taxon>
        <taxon>Tracheophyta</taxon>
        <taxon>Spermatophyta</taxon>
        <taxon>Magnoliopsida</taxon>
        <taxon>Liliopsida</taxon>
        <taxon>Poales</taxon>
        <taxon>Poaceae</taxon>
        <taxon>BOP clade</taxon>
        <taxon>Pooideae</taxon>
        <taxon>Stipodae</taxon>
        <taxon>Brachypodieae</taxon>
        <taxon>Brachypodium</taxon>
    </lineage>
</organism>
<dbReference type="InterPro" id="IPR005174">
    <property type="entry name" value="KIB1-4_b-propeller"/>
</dbReference>
<evidence type="ECO:0000313" key="5">
    <source>
        <dbReference type="Proteomes" id="UP000008810"/>
    </source>
</evidence>
<dbReference type="STRING" id="15368.I1J1A2"/>
<sequence>MDADIAGVAFFIAREGISKFIRWIMLCISPQPESDNCESSGWADLPSDLLGRILQLLELPEALAVAAVCSSWCSAAAAAGVPRSGTPWLVSWNMTCVEPIQYGPPLHHKDNTRSTCPGIEFRNLLSADKTYRVNLLEGRRRHLHWCGASHGWLIAADELSNLVLCDPFTFDMIPLPPITDLGCVKGVYDAEGGIVGYRYGKDHQGFNPATEILGQWFYQKVVLSCDPSSSSSHGGDYRAIVIHYDADRVSFARAREGRWRLAAALSKGERYADCVYHDGRLFTVTLCGMIEMWGLNAPHEPTKQVIIADGDKKCGRVLTRFLVSTPSGSLLQIRILRTRRQACCPVKIEVEMLEVHVEEGKLVGLSSSTALREHAVFVGLNHSACLPTKEFPKLRPNCVYFTTPFLVNHDNFGLRALPGVFIYNLENQTFEDVPPSFGFSYGEYRPSAIWYIPRI</sequence>
<gene>
    <name evidence="4" type="primary">LOC100836425</name>
    <name evidence="3" type="ORF">BRADI_5g20260v3</name>
</gene>
<dbReference type="Gramene" id="KQJ84343">
    <property type="protein sequence ID" value="KQJ84343"/>
    <property type="gene ID" value="BRADI_5g20260v3"/>
</dbReference>
<keyword evidence="5" id="KW-1185">Reference proteome</keyword>
<dbReference type="Pfam" id="PF03478">
    <property type="entry name" value="Beta-prop_KIB1-4"/>
    <property type="match status" value="1"/>
</dbReference>
<dbReference type="PANTHER" id="PTHR44586:SF25">
    <property type="entry name" value="(WILD MALAYSIAN BANANA) HYPOTHETICAL PROTEIN"/>
    <property type="match status" value="1"/>
</dbReference>
<evidence type="ECO:0008006" key="6">
    <source>
        <dbReference type="Google" id="ProtNLM"/>
    </source>
</evidence>
<feature type="domain" description="KIB1-4 beta-propeller" evidence="1">
    <location>
        <begin position="126"/>
        <end position="423"/>
    </location>
</feature>
<evidence type="ECO:0000259" key="1">
    <source>
        <dbReference type="Pfam" id="PF03478"/>
    </source>
</evidence>
<dbReference type="KEGG" id="bdi:100836425"/>
<proteinExistence type="predicted"/>
<dbReference type="AlphaFoldDB" id="I1J1A2"/>
<dbReference type="ExpressionAtlas" id="I1J1A2">
    <property type="expression patterns" value="baseline"/>
</dbReference>
<reference evidence="3 4" key="1">
    <citation type="journal article" date="2010" name="Nature">
        <title>Genome sequencing and analysis of the model grass Brachypodium distachyon.</title>
        <authorList>
            <consortium name="International Brachypodium Initiative"/>
        </authorList>
    </citation>
    <scope>NUCLEOTIDE SEQUENCE [LARGE SCALE GENOMIC DNA]</scope>
    <source>
        <strain evidence="3">Bd21</strain>
        <strain evidence="4">cv. Bd21</strain>
    </source>
</reference>
<dbReference type="Gene3D" id="1.20.1280.50">
    <property type="match status" value="1"/>
</dbReference>
<dbReference type="eggNOG" id="ENOG502RRNT">
    <property type="taxonomic scope" value="Eukaryota"/>
</dbReference>
<feature type="domain" description="F-box" evidence="2">
    <location>
        <begin position="42"/>
        <end position="76"/>
    </location>
</feature>
<reference evidence="4" key="3">
    <citation type="submission" date="2018-08" db="UniProtKB">
        <authorList>
            <consortium name="EnsemblPlants"/>
        </authorList>
    </citation>
    <scope>IDENTIFICATION</scope>
    <source>
        <strain evidence="4">cv. Bd21</strain>
    </source>
</reference>
<dbReference type="OMA" id="YVAMIIH"/>
<dbReference type="InterPro" id="IPR001810">
    <property type="entry name" value="F-box_dom"/>
</dbReference>
<dbReference type="EMBL" id="CM000884">
    <property type="protein sequence ID" value="KQJ84344.1"/>
    <property type="molecule type" value="Genomic_DNA"/>
</dbReference>